<dbReference type="InterPro" id="IPR005624">
    <property type="entry name" value="PduO/GlcC-like"/>
</dbReference>
<dbReference type="NCBIfam" id="NF005127">
    <property type="entry name" value="PRK06565.1"/>
    <property type="match status" value="1"/>
</dbReference>
<dbReference type="Gene3D" id="3.30.450.150">
    <property type="entry name" value="Haem-degrading domain"/>
    <property type="match status" value="1"/>
</dbReference>
<gene>
    <name evidence="2" type="ORF">N0V89_000999</name>
</gene>
<dbReference type="GeneID" id="80904529"/>
<dbReference type="Proteomes" id="UP001140513">
    <property type="component" value="Unassembled WGS sequence"/>
</dbReference>
<dbReference type="RefSeq" id="XP_056076638.1">
    <property type="nucleotide sequence ID" value="XM_056209816.1"/>
</dbReference>
<dbReference type="EMBL" id="JAPEUX010000001">
    <property type="protein sequence ID" value="KAJ4360436.1"/>
    <property type="molecule type" value="Genomic_DNA"/>
</dbReference>
<dbReference type="Pfam" id="PF03928">
    <property type="entry name" value="HbpS-like"/>
    <property type="match status" value="1"/>
</dbReference>
<sequence>MASPSNFKPLGEAPRDIGKIIEQERASELPKFNAAVAYRLGTALHSRLLTFPSPACIHISTVSTPAHVLYHAITHDGTALDNDYWIARKRNSVIRFGASTWRLHVKYDGDEQAFASKVGGEAKAGEYAIHGGGVPIYVKGVEWPVGVVVVSGLKQWDDHMVVVETLAEVCTAVLKEIEASIAQHKEALSTGQITSVDLVISYLNRIATYDILDCFNAFTVFNINVFDEAAASDARRAAGVPARPLEGIPYTIKDSYKVAGLTVTNGSPALKGLLSNQDSSLAKQLRDAGAILIGKTSMPPMAAGGMQRGLYGRPESPYNRKYLPAAFSSGSSSGAAVSIASSMGVFGLGSETVSSGRSPASNNGLVVYTPSKGVLSCCGLWPLYITCDVPVPLARSVEDMLAILDVIGTPQEEKKGDFWREQTIVNLPIPQKLDYQTLAQPNALRGKRIGVPKMYIGKQDCDPHAKPAVVSTEVISLWKMAAAHLSDLGAEIIYTDFPVVTNYENDSKSGENNNVLGVPSDWHLVERTTLIAKAWSDFLAQNQDPNIKSLADVDALLLFPKPEDYLPDTWLEVRNWVHYSALPSLEAEVKDVPMMKFPGLKQVLPALEAQRKRDLEDWMDDLKLDCVAFPSQGDVGLADLEFSLESARHSLQNGVKYSNGNRAFRHLGVPTVGVPMGVMEGKRMPVNLTFAGKAYEDGKLLTYAYAYEQRSQARIPPPLTPPLESDMVMGAWTRPWKESMAVLQLTASVEKMSGDGDGGIQVQVALQASGATVGPVMLEVWVNGTKCWGQTMSQLGQWLLDIEGKSLPTHGKQEVLGWDLQPLEPRPTMVIVIARAPGALTKANLLWLE</sequence>
<name>A0A9W8XW75_9PLEO</name>
<evidence type="ECO:0000259" key="1">
    <source>
        <dbReference type="Pfam" id="PF01425"/>
    </source>
</evidence>
<evidence type="ECO:0000313" key="3">
    <source>
        <dbReference type="Proteomes" id="UP001140513"/>
    </source>
</evidence>
<protein>
    <recommendedName>
        <fullName evidence="1">Amidase domain-containing protein</fullName>
    </recommendedName>
</protein>
<accession>A0A9W8XW75</accession>
<comment type="caution">
    <text evidence="2">The sequence shown here is derived from an EMBL/GenBank/DDBJ whole genome shotgun (WGS) entry which is preliminary data.</text>
</comment>
<organism evidence="2 3">
    <name type="scientific">Didymosphaeria variabile</name>
    <dbReference type="NCBI Taxonomy" id="1932322"/>
    <lineage>
        <taxon>Eukaryota</taxon>
        <taxon>Fungi</taxon>
        <taxon>Dikarya</taxon>
        <taxon>Ascomycota</taxon>
        <taxon>Pezizomycotina</taxon>
        <taxon>Dothideomycetes</taxon>
        <taxon>Pleosporomycetidae</taxon>
        <taxon>Pleosporales</taxon>
        <taxon>Massarineae</taxon>
        <taxon>Didymosphaeriaceae</taxon>
        <taxon>Didymosphaeria</taxon>
    </lineage>
</organism>
<feature type="domain" description="Amidase" evidence="1">
    <location>
        <begin position="198"/>
        <end position="502"/>
    </location>
</feature>
<dbReference type="InterPro" id="IPR023631">
    <property type="entry name" value="Amidase_dom"/>
</dbReference>
<dbReference type="PANTHER" id="PTHR42678:SF11">
    <property type="entry name" value="AMIDASE FAMILY PROTEIN"/>
    <property type="match status" value="1"/>
</dbReference>
<dbReference type="PANTHER" id="PTHR42678">
    <property type="entry name" value="AMIDASE"/>
    <property type="match status" value="1"/>
</dbReference>
<dbReference type="OrthoDB" id="566138at2759"/>
<dbReference type="Pfam" id="PF01425">
    <property type="entry name" value="Amidase"/>
    <property type="match status" value="1"/>
</dbReference>
<dbReference type="SUPFAM" id="SSF75304">
    <property type="entry name" value="Amidase signature (AS) enzymes"/>
    <property type="match status" value="1"/>
</dbReference>
<evidence type="ECO:0000313" key="2">
    <source>
        <dbReference type="EMBL" id="KAJ4360436.1"/>
    </source>
</evidence>
<dbReference type="Gene3D" id="3.90.1300.10">
    <property type="entry name" value="Amidase signature (AS) domain"/>
    <property type="match status" value="1"/>
</dbReference>
<proteinExistence type="predicted"/>
<dbReference type="InterPro" id="IPR036928">
    <property type="entry name" value="AS_sf"/>
</dbReference>
<keyword evidence="3" id="KW-1185">Reference proteome</keyword>
<dbReference type="AlphaFoldDB" id="A0A9W8XW75"/>
<dbReference type="SUPFAM" id="SSF143744">
    <property type="entry name" value="GlcG-like"/>
    <property type="match status" value="1"/>
</dbReference>
<dbReference type="InterPro" id="IPR038084">
    <property type="entry name" value="PduO/GlcC-like_sf"/>
</dbReference>
<reference evidence="2" key="1">
    <citation type="submission" date="2022-10" db="EMBL/GenBank/DDBJ databases">
        <title>Tapping the CABI collections for fungal endophytes: first genome assemblies for Collariella, Neodidymelliopsis, Ascochyta clinopodiicola, Didymella pomorum, Didymosphaeria variabile, Neocosmospora piperis and Neocucurbitaria cava.</title>
        <authorList>
            <person name="Hill R."/>
        </authorList>
    </citation>
    <scope>NUCLEOTIDE SEQUENCE</scope>
    <source>
        <strain evidence="2">IMI 356815</strain>
    </source>
</reference>